<dbReference type="EMBL" id="JACCFH010000001">
    <property type="protein sequence ID" value="NYG34087.1"/>
    <property type="molecule type" value="Genomic_DNA"/>
</dbReference>
<accession>A0A7Y9QYY7</accession>
<protein>
    <submittedName>
        <fullName evidence="2">Putative ATP-grasp superfamily ATP-dependent carboligase</fullName>
    </submittedName>
</protein>
<dbReference type="Pfam" id="PF02655">
    <property type="entry name" value="ATP-grasp_3"/>
    <property type="match status" value="1"/>
</dbReference>
<evidence type="ECO:0000313" key="3">
    <source>
        <dbReference type="Proteomes" id="UP000518288"/>
    </source>
</evidence>
<keyword evidence="3" id="KW-1185">Reference proteome</keyword>
<evidence type="ECO:0000259" key="1">
    <source>
        <dbReference type="Pfam" id="PF02655"/>
    </source>
</evidence>
<gene>
    <name evidence="2" type="ORF">BDD16_003073</name>
</gene>
<comment type="caution">
    <text evidence="2">The sequence shown here is derived from an EMBL/GenBank/DDBJ whole genome shotgun (WGS) entry which is preliminary data.</text>
</comment>
<dbReference type="AlphaFoldDB" id="A0A7Y9QYY7"/>
<proteinExistence type="predicted"/>
<name>A0A7Y9QYY7_9BURK</name>
<dbReference type="InterPro" id="IPR003806">
    <property type="entry name" value="ATP-grasp_PylC-type"/>
</dbReference>
<feature type="domain" description="ATP-grasp fold PylC-type" evidence="1">
    <location>
        <begin position="99"/>
        <end position="257"/>
    </location>
</feature>
<dbReference type="Proteomes" id="UP000518288">
    <property type="component" value="Unassembled WGS sequence"/>
</dbReference>
<dbReference type="GO" id="GO:0016874">
    <property type="term" value="F:ligase activity"/>
    <property type="evidence" value="ECO:0007669"/>
    <property type="project" value="UniProtKB-KW"/>
</dbReference>
<dbReference type="Gene3D" id="3.30.470.20">
    <property type="entry name" value="ATP-grasp fold, B domain"/>
    <property type="match status" value="1"/>
</dbReference>
<keyword evidence="2" id="KW-0436">Ligase</keyword>
<dbReference type="GO" id="GO:0005524">
    <property type="term" value="F:ATP binding"/>
    <property type="evidence" value="ECO:0007669"/>
    <property type="project" value="InterPro"/>
</dbReference>
<organism evidence="2 3">
    <name type="scientific">Sphaerotilus montanus</name>
    <dbReference type="NCBI Taxonomy" id="522889"/>
    <lineage>
        <taxon>Bacteria</taxon>
        <taxon>Pseudomonadati</taxon>
        <taxon>Pseudomonadota</taxon>
        <taxon>Betaproteobacteria</taxon>
        <taxon>Burkholderiales</taxon>
        <taxon>Sphaerotilaceae</taxon>
        <taxon>Sphaerotilus</taxon>
    </lineage>
</organism>
<dbReference type="GO" id="GO:0046872">
    <property type="term" value="F:metal ion binding"/>
    <property type="evidence" value="ECO:0007669"/>
    <property type="project" value="InterPro"/>
</dbReference>
<dbReference type="SUPFAM" id="SSF56059">
    <property type="entry name" value="Glutathione synthetase ATP-binding domain-like"/>
    <property type="match status" value="1"/>
</dbReference>
<sequence length="373" mass="39352">MTLPARLVIAGLSVRAAAEAARRDGFDVVAVDQFGDADTRAAATAWHALAPLPDVGGGAPWLVTSGFDTPDALTALHTRPLLGTAPAAMARVRDPRTFFAALDARGIAHPAVSLAPQTGTGWLCKDFASSGGQQVRPADQAPCVPSPGRYWQRHVPDAAPVSLTFLGNGERAALLGLNQPLLHPDADCPWRFGGLIGPLPMTGRQQTRLQGLADRLTSEFDLRGLASLDLLQRGDAEADTGEDEWLVLEINPRLSASLVLYGAAGGLMRAVVAACVHGRLPDEPAVQRLRGPHLRGFEIVRLARPCVLGASGVRALQQRAAALGLHDLPAGPQGFEAGDPLCSIEVEGDSADAVQRALVDQRTALDEFLETWT</sequence>
<evidence type="ECO:0000313" key="2">
    <source>
        <dbReference type="EMBL" id="NYG34087.1"/>
    </source>
</evidence>
<dbReference type="RefSeq" id="WP_179634779.1">
    <property type="nucleotide sequence ID" value="NZ_JACCFH010000001.1"/>
</dbReference>
<reference evidence="2 3" key="1">
    <citation type="submission" date="2020-07" db="EMBL/GenBank/DDBJ databases">
        <title>Genomic Encyclopedia of Archaeal and Bacterial Type Strains, Phase II (KMG-II): from individual species to whole genera.</title>
        <authorList>
            <person name="Goeker M."/>
        </authorList>
    </citation>
    <scope>NUCLEOTIDE SEQUENCE [LARGE SCALE GENOMIC DNA]</scope>
    <source>
        <strain evidence="2 3">DSM 21226</strain>
    </source>
</reference>